<sequence>MMANSSKNERRYFTCLLKGFTVALMTLLIIFGINLFNRDNSENDHHFSLFRSTQVSADVNEVKYVLHGVDLYGDPIDVPFNNQEITVRSTDKYFDTYFDASKYLKMSFDNGRYTFRGFYNDQKTDIGKMYFRDQKDTTMNFTFVDVNWPKRLADVSVTNVYFVFEDHQSTKPNKITLTPDAQNKESDKVKIFYTDIYGKQLKESKTYLNADLPKRDPNFPTTIGNYKFTALVMRKPKSDGTYVFSADKLFAGLRADVPVNDITYQHIYPLDVLTYYGTVLTNLDPGSTNTYVYEKFANTLTIRYLDENGQPIASQKDQTKTIPANESYNETAPDIAGYTLISDKNLTGKLSQDTTITFKYKKSNVTPPNPGPGPTPDVKPDVKPTVPVFPTRPTMPDGTQLPNYAGAKGGVVYSLNKIYLYKHANFKKSQRIAAYTKKPRINRPMFVVLNYAKDSQGKLRYIVKDVNHHSKTSGMKGYLTASWRFVRPVYYQSNHKKVTVINPTGVNEYTNKNLTGKVRNLKQGTTLKVIGFVHHNLTTRYQLANGNYVTGNRKLVISGETKQPQKIKVKKVIYRYNNADFSKRNKLIKKGSILKVKSWTYSDRYSAKKHGTMRYHVPGGYVTANSKYVNVYY</sequence>
<comment type="caution">
    <text evidence="6">The sequence shown here is derived from an EMBL/GenBank/DDBJ whole genome shotgun (WGS) entry which is preliminary data.</text>
</comment>
<protein>
    <submittedName>
        <fullName evidence="6">MucBP domain protein</fullName>
    </submittedName>
</protein>
<dbReference type="AlphaFoldDB" id="A0A0R1LCQ2"/>
<dbReference type="EMBL" id="AZEA01000002">
    <property type="protein sequence ID" value="KRK89511.1"/>
    <property type="molecule type" value="Genomic_DNA"/>
</dbReference>
<feature type="compositionally biased region" description="Pro residues" evidence="2">
    <location>
        <begin position="367"/>
        <end position="377"/>
    </location>
</feature>
<evidence type="ECO:0000313" key="6">
    <source>
        <dbReference type="EMBL" id="KRK89511.1"/>
    </source>
</evidence>
<keyword evidence="3" id="KW-1133">Transmembrane helix</keyword>
<feature type="transmembrane region" description="Helical" evidence="3">
    <location>
        <begin position="12"/>
        <end position="36"/>
    </location>
</feature>
<accession>A0A0R1LCQ2</accession>
<dbReference type="Pfam" id="PF06458">
    <property type="entry name" value="MucBP"/>
    <property type="match status" value="1"/>
</dbReference>
<gene>
    <name evidence="6" type="ORF">FD17_GL001096</name>
</gene>
<keyword evidence="3" id="KW-0812">Transmembrane</keyword>
<keyword evidence="1" id="KW-0677">Repeat</keyword>
<proteinExistence type="predicted"/>
<evidence type="ECO:0000256" key="1">
    <source>
        <dbReference type="ARBA" id="ARBA00022737"/>
    </source>
</evidence>
<keyword evidence="3" id="KW-0472">Membrane</keyword>
<organism evidence="6 7">
    <name type="scientific">Lentilactobacillus sunkii DSM 19904</name>
    <dbReference type="NCBI Taxonomy" id="1423808"/>
    <lineage>
        <taxon>Bacteria</taxon>
        <taxon>Bacillati</taxon>
        <taxon>Bacillota</taxon>
        <taxon>Bacilli</taxon>
        <taxon>Lactobacillales</taxon>
        <taxon>Lactobacillaceae</taxon>
        <taxon>Lentilactobacillus</taxon>
    </lineage>
</organism>
<evidence type="ECO:0000256" key="3">
    <source>
        <dbReference type="SAM" id="Phobius"/>
    </source>
</evidence>
<evidence type="ECO:0000256" key="2">
    <source>
        <dbReference type="SAM" id="MobiDB-lite"/>
    </source>
</evidence>
<dbReference type="RefSeq" id="WP_057823379.1">
    <property type="nucleotide sequence ID" value="NZ_AZEA01000002.1"/>
</dbReference>
<reference evidence="6 7" key="1">
    <citation type="journal article" date="2015" name="Genome Announc.">
        <title>Expanding the biotechnology potential of lactobacilli through comparative genomics of 213 strains and associated genera.</title>
        <authorList>
            <person name="Sun Z."/>
            <person name="Harris H.M."/>
            <person name="McCann A."/>
            <person name="Guo C."/>
            <person name="Argimon S."/>
            <person name="Zhang W."/>
            <person name="Yang X."/>
            <person name="Jeffery I.B."/>
            <person name="Cooney J.C."/>
            <person name="Kagawa T.F."/>
            <person name="Liu W."/>
            <person name="Song Y."/>
            <person name="Salvetti E."/>
            <person name="Wrobel A."/>
            <person name="Rasinkangas P."/>
            <person name="Parkhill J."/>
            <person name="Rea M.C."/>
            <person name="O'Sullivan O."/>
            <person name="Ritari J."/>
            <person name="Douillard F.P."/>
            <person name="Paul Ross R."/>
            <person name="Yang R."/>
            <person name="Briner A.E."/>
            <person name="Felis G.E."/>
            <person name="de Vos W.M."/>
            <person name="Barrangou R."/>
            <person name="Klaenhammer T.R."/>
            <person name="Caufield P.W."/>
            <person name="Cui Y."/>
            <person name="Zhang H."/>
            <person name="O'Toole P.W."/>
        </authorList>
    </citation>
    <scope>NUCLEOTIDE SEQUENCE [LARGE SCALE GENOMIC DNA]</scope>
    <source>
        <strain evidence="6 7">DSM 19904</strain>
    </source>
</reference>
<dbReference type="Proteomes" id="UP000051581">
    <property type="component" value="Unassembled WGS sequence"/>
</dbReference>
<feature type="domain" description="MucBP" evidence="4">
    <location>
        <begin position="300"/>
        <end position="361"/>
    </location>
</feature>
<dbReference type="Gene3D" id="3.10.20.320">
    <property type="entry name" value="Putative peptidoglycan bound protein (lpxtg motif)"/>
    <property type="match status" value="1"/>
</dbReference>
<dbReference type="PATRIC" id="fig|1423808.3.peg.1106"/>
<dbReference type="InterPro" id="IPR044081">
    <property type="entry name" value="DUF5776"/>
</dbReference>
<dbReference type="Pfam" id="PF19087">
    <property type="entry name" value="DUF5776"/>
    <property type="match status" value="2"/>
</dbReference>
<keyword evidence="7" id="KW-1185">Reference proteome</keyword>
<feature type="domain" description="DUF5776" evidence="5">
    <location>
        <begin position="490"/>
        <end position="556"/>
    </location>
</feature>
<feature type="region of interest" description="Disordered" evidence="2">
    <location>
        <begin position="361"/>
        <end position="382"/>
    </location>
</feature>
<evidence type="ECO:0000259" key="4">
    <source>
        <dbReference type="Pfam" id="PF06458"/>
    </source>
</evidence>
<evidence type="ECO:0000259" key="5">
    <source>
        <dbReference type="Pfam" id="PF19087"/>
    </source>
</evidence>
<name>A0A0R1LCQ2_9LACO</name>
<dbReference type="InterPro" id="IPR009459">
    <property type="entry name" value="MucBP_dom"/>
</dbReference>
<feature type="domain" description="DUF5776" evidence="5">
    <location>
        <begin position="561"/>
        <end position="629"/>
    </location>
</feature>
<evidence type="ECO:0000313" key="7">
    <source>
        <dbReference type="Proteomes" id="UP000051581"/>
    </source>
</evidence>